<dbReference type="RefSeq" id="WP_345499937.1">
    <property type="nucleotide sequence ID" value="NZ_BAABJM010000010.1"/>
</dbReference>
<keyword evidence="1" id="KW-0560">Oxidoreductase</keyword>
<evidence type="ECO:0008006" key="4">
    <source>
        <dbReference type="Google" id="ProtNLM"/>
    </source>
</evidence>
<accession>A0ABP9L585</accession>
<protein>
    <recommendedName>
        <fullName evidence="4">Questin oxidase family protein</fullName>
    </recommendedName>
</protein>
<comment type="caution">
    <text evidence="2">The sequence shown here is derived from an EMBL/GenBank/DDBJ whole genome shotgun (WGS) entry which is preliminary data.</text>
</comment>
<evidence type="ECO:0000313" key="2">
    <source>
        <dbReference type="EMBL" id="GAA5069738.1"/>
    </source>
</evidence>
<evidence type="ECO:0000313" key="3">
    <source>
        <dbReference type="Proteomes" id="UP001500603"/>
    </source>
</evidence>
<dbReference type="InterPro" id="IPR025337">
    <property type="entry name" value="Questin_oxidase-like"/>
</dbReference>
<sequence>MPTTVVAHVSDLLGDRTHHIEFNGHLTNHVKHAVVALAGIGAPEQVIRDYYKSYCTLTPYGFPVEPQRTSSVSIEEDNWREFLGKRAHFSAYTRFFDEQIAHLGSRGAVAKYAPELLRGWIGAFTHATIHLGWAIWSDHPAMTAEALAYLAFSFVPVHLEDAERGQTTDPEPLSTLRRLSDAWSKDQAFHDRVEAVITDTNSVTELHPELNRSGLQARVASIAHSGIPDLTARPAWIAGADAAASRRALRRAVTLLYLASPGDFVVLHLITSLFALEVIADTLDDPTAENTVYDLFATGLRVIVAAERKIPTTAKLEELDSLFGNAEADRSPFAAAEFDVTARRAWLEDEEHNPKLVFVLRAWWNEDRWPAYRHAAAQFTRTPDLPPSFEEPPNE</sequence>
<evidence type="ECO:0000256" key="1">
    <source>
        <dbReference type="ARBA" id="ARBA00023002"/>
    </source>
</evidence>
<dbReference type="PANTHER" id="PTHR35870:SF1">
    <property type="entry name" value="PROTEIN, PUTATIVE (AFU_ORTHOLOGUE AFUA_5G03330)-RELATED"/>
    <property type="match status" value="1"/>
</dbReference>
<proteinExistence type="predicted"/>
<keyword evidence="3" id="KW-1185">Reference proteome</keyword>
<dbReference type="Proteomes" id="UP001500603">
    <property type="component" value="Unassembled WGS sequence"/>
</dbReference>
<name>A0ABP9L585_9NOCA</name>
<gene>
    <name evidence="2" type="ORF">GCM10023318_61350</name>
</gene>
<reference evidence="3" key="1">
    <citation type="journal article" date="2019" name="Int. J. Syst. Evol. Microbiol.">
        <title>The Global Catalogue of Microorganisms (GCM) 10K type strain sequencing project: providing services to taxonomists for standard genome sequencing and annotation.</title>
        <authorList>
            <consortium name="The Broad Institute Genomics Platform"/>
            <consortium name="The Broad Institute Genome Sequencing Center for Infectious Disease"/>
            <person name="Wu L."/>
            <person name="Ma J."/>
        </authorList>
    </citation>
    <scope>NUCLEOTIDE SEQUENCE [LARGE SCALE GENOMIC DNA]</scope>
    <source>
        <strain evidence="3">JCM 18298</strain>
    </source>
</reference>
<dbReference type="Pfam" id="PF14027">
    <property type="entry name" value="Questin_oxidase"/>
    <property type="match status" value="1"/>
</dbReference>
<dbReference type="PANTHER" id="PTHR35870">
    <property type="entry name" value="PROTEIN, PUTATIVE (AFU_ORTHOLOGUE AFUA_5G03330)-RELATED"/>
    <property type="match status" value="1"/>
</dbReference>
<organism evidence="2 3">
    <name type="scientific">Nocardia callitridis</name>
    <dbReference type="NCBI Taxonomy" id="648753"/>
    <lineage>
        <taxon>Bacteria</taxon>
        <taxon>Bacillati</taxon>
        <taxon>Actinomycetota</taxon>
        <taxon>Actinomycetes</taxon>
        <taxon>Mycobacteriales</taxon>
        <taxon>Nocardiaceae</taxon>
        <taxon>Nocardia</taxon>
    </lineage>
</organism>
<dbReference type="EMBL" id="BAABJM010000010">
    <property type="protein sequence ID" value="GAA5069738.1"/>
    <property type="molecule type" value="Genomic_DNA"/>
</dbReference>